<evidence type="ECO:0000256" key="1">
    <source>
        <dbReference type="SAM" id="MobiDB-lite"/>
    </source>
</evidence>
<feature type="region of interest" description="Disordered" evidence="1">
    <location>
        <begin position="405"/>
        <end position="439"/>
    </location>
</feature>
<reference evidence="3" key="1">
    <citation type="submission" date="2025-08" db="UniProtKB">
        <authorList>
            <consortium name="RefSeq"/>
        </authorList>
    </citation>
    <scope>IDENTIFICATION</scope>
</reference>
<feature type="compositionally biased region" description="Basic and acidic residues" evidence="1">
    <location>
        <begin position="86"/>
        <end position="100"/>
    </location>
</feature>
<feature type="compositionally biased region" description="Basic and acidic residues" evidence="1">
    <location>
        <begin position="160"/>
        <end position="173"/>
    </location>
</feature>
<feature type="compositionally biased region" description="Basic and acidic residues" evidence="1">
    <location>
        <begin position="17"/>
        <end position="58"/>
    </location>
</feature>
<accession>A0A6P5SEH5</accession>
<sequence length="622" mass="67671">MSTETTVASVPADDQPTEGKVHEETTHASKEVEGPPSKDDGKRDEKEDLVVVAEKSDGSESQLISSMSEETPENNQTEYPIVVEGQVDHVPVEVGAKEVESSDQDPEASTTKDSASEAVESQADESLTIENVPVEKPAVESVENTPVEKVATESVEEEAEKAQTVEVDGDKPVEIVAIEEAEKEAEKAETIEAAENKPVEEVAIEEAEKEAEKAETIEAAENKTVEEVATEEAEKEEEKAETIEAAENKTVEEVATEEAEKEEENAETIEAAENKPVEEVAIEEAEKEAEKAETIEADENKLVETIETEAVEKEAGQTQAMEAEENKPEEKPATEPVEKQIDDEKPKVEASEADPSTEAAGQAVEETLGTSLVKDSEPVNEVEAKPHEQLKVLLEMERNIEKVLKPEENVATESSVPAIEEAQANEKVSHVAENTEKEAGVVDEVGKFLKDETEVSENAEVEEEKIVKTEQETEEKIEKTEAKKTEGDNKLENVAEVADRELGEAKEVLVKEDVYKDIKENEEVIVPSAIVEPVGEAKALDDASKLENTEEAANESKTEPETLEASKDQEKQDVSVKAAQKQSGGIISKVKQSIVKVKKAIIGKSPSSKVLSPEVKAEEPVK</sequence>
<dbReference type="GeneID" id="110755373"/>
<feature type="compositionally biased region" description="Basic and acidic residues" evidence="1">
    <location>
        <begin position="427"/>
        <end position="439"/>
    </location>
</feature>
<feature type="region of interest" description="Disordered" evidence="1">
    <location>
        <begin position="538"/>
        <end position="585"/>
    </location>
</feature>
<feature type="compositionally biased region" description="Basic and acidic residues" evidence="1">
    <location>
        <begin position="538"/>
        <end position="574"/>
    </location>
</feature>
<keyword evidence="2" id="KW-1185">Reference proteome</keyword>
<dbReference type="Gramene" id="Pav_sc0000478.1_g260.1.mk:mrna">
    <property type="protein sequence ID" value="Pav_sc0000478.1_g260.1.mk:mrna"/>
    <property type="gene ID" value="Pav_sc0000478.1_g260.1.mk"/>
</dbReference>
<organism evidence="2 3">
    <name type="scientific">Prunus avium</name>
    <name type="common">Cherry</name>
    <name type="synonym">Cerasus avium</name>
    <dbReference type="NCBI Taxonomy" id="42229"/>
    <lineage>
        <taxon>Eukaryota</taxon>
        <taxon>Viridiplantae</taxon>
        <taxon>Streptophyta</taxon>
        <taxon>Embryophyta</taxon>
        <taxon>Tracheophyta</taxon>
        <taxon>Spermatophyta</taxon>
        <taxon>Magnoliopsida</taxon>
        <taxon>eudicotyledons</taxon>
        <taxon>Gunneridae</taxon>
        <taxon>Pentapetalae</taxon>
        <taxon>rosids</taxon>
        <taxon>fabids</taxon>
        <taxon>Rosales</taxon>
        <taxon>Rosaceae</taxon>
        <taxon>Amygdaloideae</taxon>
        <taxon>Amygdaleae</taxon>
        <taxon>Prunus</taxon>
    </lineage>
</organism>
<feature type="compositionally biased region" description="Acidic residues" evidence="1">
    <location>
        <begin position="254"/>
        <end position="267"/>
    </location>
</feature>
<dbReference type="KEGG" id="pavi:110755373"/>
<dbReference type="RefSeq" id="XP_021812248.1">
    <property type="nucleotide sequence ID" value="XM_021956556.1"/>
</dbReference>
<feature type="compositionally biased region" description="Basic and acidic residues" evidence="1">
    <location>
        <begin position="236"/>
        <end position="252"/>
    </location>
</feature>
<feature type="compositionally biased region" description="Basic and acidic residues" evidence="1">
    <location>
        <begin position="464"/>
        <end position="490"/>
    </location>
</feature>
<feature type="compositionally biased region" description="Basic and acidic residues" evidence="1">
    <location>
        <begin position="184"/>
        <end position="200"/>
    </location>
</feature>
<gene>
    <name evidence="3" type="primary">LOC110755373</name>
</gene>
<dbReference type="PANTHER" id="PTHR37729:SF1">
    <property type="entry name" value="NEUROFILAMENT PROTEIN-LIKE PROTEIN"/>
    <property type="match status" value="1"/>
</dbReference>
<feature type="compositionally biased region" description="Polar residues" evidence="1">
    <location>
        <begin position="59"/>
        <end position="78"/>
    </location>
</feature>
<feature type="compositionally biased region" description="Basic and acidic residues" evidence="1">
    <location>
        <begin position="288"/>
        <end position="315"/>
    </location>
</feature>
<dbReference type="AlphaFoldDB" id="A0A6P5SEH5"/>
<feature type="compositionally biased region" description="Basic and acidic residues" evidence="1">
    <location>
        <begin position="210"/>
        <end position="226"/>
    </location>
</feature>
<feature type="region of interest" description="Disordered" evidence="1">
    <location>
        <begin position="1"/>
        <end position="364"/>
    </location>
</feature>
<name>A0A6P5SEH5_PRUAV</name>
<dbReference type="Proteomes" id="UP000515124">
    <property type="component" value="Unplaced"/>
</dbReference>
<feature type="compositionally biased region" description="Acidic residues" evidence="1">
    <location>
        <begin position="454"/>
        <end position="463"/>
    </location>
</feature>
<dbReference type="PANTHER" id="PTHR37729">
    <property type="entry name" value="NEUROFILAMENT PROTEIN-LIKE PROTEIN"/>
    <property type="match status" value="1"/>
</dbReference>
<proteinExistence type="predicted"/>
<feature type="region of interest" description="Disordered" evidence="1">
    <location>
        <begin position="453"/>
        <end position="490"/>
    </location>
</feature>
<protein>
    <submittedName>
        <fullName evidence="3">Enolase-phosphatase E1</fullName>
    </submittedName>
</protein>
<evidence type="ECO:0000313" key="3">
    <source>
        <dbReference type="RefSeq" id="XP_021812248.1"/>
    </source>
</evidence>
<evidence type="ECO:0000313" key="2">
    <source>
        <dbReference type="Proteomes" id="UP000515124"/>
    </source>
</evidence>
<feature type="compositionally biased region" description="Basic and acidic residues" evidence="1">
    <location>
        <begin position="324"/>
        <end position="350"/>
    </location>
</feature>